<keyword evidence="1" id="KW-0812">Transmembrane</keyword>
<gene>
    <name evidence="3" type="ORF">PF004_g5371</name>
    <name evidence="2" type="ORF">PF010_g5536</name>
</gene>
<feature type="transmembrane region" description="Helical" evidence="1">
    <location>
        <begin position="83"/>
        <end position="105"/>
    </location>
</feature>
<evidence type="ECO:0000313" key="4">
    <source>
        <dbReference type="Proteomes" id="UP000476176"/>
    </source>
</evidence>
<keyword evidence="1" id="KW-1133">Transmembrane helix</keyword>
<comment type="caution">
    <text evidence="2">The sequence shown here is derived from an EMBL/GenBank/DDBJ whole genome shotgun (WGS) entry which is preliminary data.</text>
</comment>
<sequence>MGAAATSLCRSGLAPSSPPSPLLVVGLARRCAPAVLRGVAAGLEGAAKGKLEAAPGTPESASMPPALLGRGNTLAGSGRSGGVVTVCVVAAAVVVHVVLGGCVASRGSASRVYPMRSKQ</sequence>
<evidence type="ECO:0000313" key="5">
    <source>
        <dbReference type="Proteomes" id="UP000488956"/>
    </source>
</evidence>
<dbReference type="EMBL" id="QXFX01000208">
    <property type="protein sequence ID" value="KAE9125667.1"/>
    <property type="molecule type" value="Genomic_DNA"/>
</dbReference>
<name>A0A6G0LN05_9STRA</name>
<evidence type="ECO:0000256" key="1">
    <source>
        <dbReference type="SAM" id="Phobius"/>
    </source>
</evidence>
<keyword evidence="1" id="KW-0472">Membrane</keyword>
<reference evidence="4 5" key="1">
    <citation type="submission" date="2018-09" db="EMBL/GenBank/DDBJ databases">
        <title>Genomic investigation of the strawberry pathogen Phytophthora fragariae indicates pathogenicity is determined by transcriptional variation in three key races.</title>
        <authorList>
            <person name="Adams T.M."/>
            <person name="Armitage A.D."/>
            <person name="Sobczyk M.K."/>
            <person name="Bates H.J."/>
            <person name="Dunwell J.M."/>
            <person name="Nellist C.F."/>
            <person name="Harrison R.J."/>
        </authorList>
    </citation>
    <scope>NUCLEOTIDE SEQUENCE [LARGE SCALE GENOMIC DNA]</scope>
    <source>
        <strain evidence="3 4">BC-23</strain>
        <strain evidence="2 5">ONT-3</strain>
    </source>
</reference>
<organism evidence="2 5">
    <name type="scientific">Phytophthora fragariae</name>
    <dbReference type="NCBI Taxonomy" id="53985"/>
    <lineage>
        <taxon>Eukaryota</taxon>
        <taxon>Sar</taxon>
        <taxon>Stramenopiles</taxon>
        <taxon>Oomycota</taxon>
        <taxon>Peronosporomycetes</taxon>
        <taxon>Peronosporales</taxon>
        <taxon>Peronosporaceae</taxon>
        <taxon>Phytophthora</taxon>
    </lineage>
</organism>
<dbReference type="Proteomes" id="UP000488956">
    <property type="component" value="Unassembled WGS sequence"/>
</dbReference>
<evidence type="ECO:0000313" key="3">
    <source>
        <dbReference type="EMBL" id="KAE9245121.1"/>
    </source>
</evidence>
<accession>A0A6G0LN05</accession>
<dbReference type="AlphaFoldDB" id="A0A6G0LN05"/>
<protein>
    <submittedName>
        <fullName evidence="2">Uncharacterized protein</fullName>
    </submittedName>
</protein>
<dbReference type="Proteomes" id="UP000476176">
    <property type="component" value="Unassembled WGS sequence"/>
</dbReference>
<dbReference type="EMBL" id="QXGC01000200">
    <property type="protein sequence ID" value="KAE9245121.1"/>
    <property type="molecule type" value="Genomic_DNA"/>
</dbReference>
<evidence type="ECO:0000313" key="2">
    <source>
        <dbReference type="EMBL" id="KAE9125667.1"/>
    </source>
</evidence>
<proteinExistence type="predicted"/>